<dbReference type="EMBL" id="GFTR01001026">
    <property type="protein sequence ID" value="JAW15400.1"/>
    <property type="molecule type" value="Transcribed_RNA"/>
</dbReference>
<organism evidence="2">
    <name type="scientific">Panstrongylus lignarius</name>
    <dbReference type="NCBI Taxonomy" id="156445"/>
    <lineage>
        <taxon>Eukaryota</taxon>
        <taxon>Metazoa</taxon>
        <taxon>Ecdysozoa</taxon>
        <taxon>Arthropoda</taxon>
        <taxon>Hexapoda</taxon>
        <taxon>Insecta</taxon>
        <taxon>Pterygota</taxon>
        <taxon>Neoptera</taxon>
        <taxon>Paraneoptera</taxon>
        <taxon>Hemiptera</taxon>
        <taxon>Heteroptera</taxon>
        <taxon>Panheteroptera</taxon>
        <taxon>Cimicomorpha</taxon>
        <taxon>Reduviidae</taxon>
        <taxon>Triatominae</taxon>
        <taxon>Panstrongylus</taxon>
    </lineage>
</organism>
<keyword evidence="1" id="KW-0732">Signal</keyword>
<feature type="chain" id="PRO_5013098615" evidence="1">
    <location>
        <begin position="21"/>
        <end position="84"/>
    </location>
</feature>
<name>A0A224Y2S8_9HEMI</name>
<evidence type="ECO:0000313" key="2">
    <source>
        <dbReference type="EMBL" id="JAW15400.1"/>
    </source>
</evidence>
<reference evidence="2" key="1">
    <citation type="journal article" date="2018" name="PLoS Negl. Trop. Dis.">
        <title>An insight into the salivary gland and fat body transcriptome of Panstrongylus lignarius (Hemiptera: Heteroptera), the main vector of Chagas disease in Peru.</title>
        <authorList>
            <person name="Nevoa J.C."/>
            <person name="Mendes M.T."/>
            <person name="da Silva M.V."/>
            <person name="Soares S.C."/>
            <person name="Oliveira C.J.F."/>
            <person name="Ribeiro J.M.C."/>
        </authorList>
    </citation>
    <scope>NUCLEOTIDE SEQUENCE</scope>
</reference>
<evidence type="ECO:0000256" key="1">
    <source>
        <dbReference type="SAM" id="SignalP"/>
    </source>
</evidence>
<sequence length="84" mass="8835">MPSIFLHCTLLSTLNANSLSQACCLASDIPSSVTVLILSKGILSSVNTCNKTLFSSESSSILVTSHLLQTAITGLLENKGRILL</sequence>
<proteinExistence type="predicted"/>
<accession>A0A224Y2S8</accession>
<protein>
    <submittedName>
        <fullName evidence="2">Putative secreted protein</fullName>
    </submittedName>
</protein>
<dbReference type="AlphaFoldDB" id="A0A224Y2S8"/>
<feature type="signal peptide" evidence="1">
    <location>
        <begin position="1"/>
        <end position="20"/>
    </location>
</feature>